<dbReference type="Proteomes" id="UP000218811">
    <property type="component" value="Unassembled WGS sequence"/>
</dbReference>
<gene>
    <name evidence="2" type="ORF">WOLCODRAFT_158910</name>
</gene>
<keyword evidence="3" id="KW-1185">Reference proteome</keyword>
<accession>A0A2H3JCP0</accession>
<reference evidence="2 3" key="1">
    <citation type="journal article" date="2012" name="Science">
        <title>The Paleozoic origin of enzymatic lignin decomposition reconstructed from 31 fungal genomes.</title>
        <authorList>
            <person name="Floudas D."/>
            <person name="Binder M."/>
            <person name="Riley R."/>
            <person name="Barry K."/>
            <person name="Blanchette R.A."/>
            <person name="Henrissat B."/>
            <person name="Martinez A.T."/>
            <person name="Otillar R."/>
            <person name="Spatafora J.W."/>
            <person name="Yadav J.S."/>
            <person name="Aerts A."/>
            <person name="Benoit I."/>
            <person name="Boyd A."/>
            <person name="Carlson A."/>
            <person name="Copeland A."/>
            <person name="Coutinho P.M."/>
            <person name="de Vries R.P."/>
            <person name="Ferreira P."/>
            <person name="Findley K."/>
            <person name="Foster B."/>
            <person name="Gaskell J."/>
            <person name="Glotzer D."/>
            <person name="Gorecki P."/>
            <person name="Heitman J."/>
            <person name="Hesse C."/>
            <person name="Hori C."/>
            <person name="Igarashi K."/>
            <person name="Jurgens J.A."/>
            <person name="Kallen N."/>
            <person name="Kersten P."/>
            <person name="Kohler A."/>
            <person name="Kuees U."/>
            <person name="Kumar T.K.A."/>
            <person name="Kuo A."/>
            <person name="LaButti K."/>
            <person name="Larrondo L.F."/>
            <person name="Lindquist E."/>
            <person name="Ling A."/>
            <person name="Lombard V."/>
            <person name="Lucas S."/>
            <person name="Lundell T."/>
            <person name="Martin R."/>
            <person name="McLaughlin D.J."/>
            <person name="Morgenstern I."/>
            <person name="Morin E."/>
            <person name="Murat C."/>
            <person name="Nagy L.G."/>
            <person name="Nolan M."/>
            <person name="Ohm R.A."/>
            <person name="Patyshakuliyeva A."/>
            <person name="Rokas A."/>
            <person name="Ruiz-Duenas F.J."/>
            <person name="Sabat G."/>
            <person name="Salamov A."/>
            <person name="Samejima M."/>
            <person name="Schmutz J."/>
            <person name="Slot J.C."/>
            <person name="St John F."/>
            <person name="Stenlid J."/>
            <person name="Sun H."/>
            <person name="Sun S."/>
            <person name="Syed K."/>
            <person name="Tsang A."/>
            <person name="Wiebenga A."/>
            <person name="Young D."/>
            <person name="Pisabarro A."/>
            <person name="Eastwood D.C."/>
            <person name="Martin F."/>
            <person name="Cullen D."/>
            <person name="Grigoriev I.V."/>
            <person name="Hibbett D.S."/>
        </authorList>
    </citation>
    <scope>NUCLEOTIDE SEQUENCE [LARGE SCALE GENOMIC DNA]</scope>
    <source>
        <strain evidence="2 3">MD-104</strain>
    </source>
</reference>
<evidence type="ECO:0000256" key="1">
    <source>
        <dbReference type="SAM" id="MobiDB-lite"/>
    </source>
</evidence>
<proteinExistence type="predicted"/>
<organism evidence="2 3">
    <name type="scientific">Wolfiporia cocos (strain MD-104)</name>
    <name type="common">Brown rot fungus</name>
    <dbReference type="NCBI Taxonomy" id="742152"/>
    <lineage>
        <taxon>Eukaryota</taxon>
        <taxon>Fungi</taxon>
        <taxon>Dikarya</taxon>
        <taxon>Basidiomycota</taxon>
        <taxon>Agaricomycotina</taxon>
        <taxon>Agaricomycetes</taxon>
        <taxon>Polyporales</taxon>
        <taxon>Phaeolaceae</taxon>
        <taxon>Wolfiporia</taxon>
    </lineage>
</organism>
<dbReference type="EMBL" id="KB467987">
    <property type="protein sequence ID" value="PCH39345.1"/>
    <property type="molecule type" value="Genomic_DNA"/>
</dbReference>
<evidence type="ECO:0000313" key="2">
    <source>
        <dbReference type="EMBL" id="PCH39345.1"/>
    </source>
</evidence>
<feature type="region of interest" description="Disordered" evidence="1">
    <location>
        <begin position="75"/>
        <end position="132"/>
    </location>
</feature>
<feature type="compositionally biased region" description="Acidic residues" evidence="1">
    <location>
        <begin position="100"/>
        <end position="111"/>
    </location>
</feature>
<evidence type="ECO:0000313" key="3">
    <source>
        <dbReference type="Proteomes" id="UP000218811"/>
    </source>
</evidence>
<protein>
    <submittedName>
        <fullName evidence="2">Uncharacterized protein</fullName>
    </submittedName>
</protein>
<dbReference type="AlphaFoldDB" id="A0A2H3JCP0"/>
<sequence>MSIHLVDYFYCVDLSLTKGSTICGGLWLEEQTSLETPHRTHPEWVAEEICLGLAEAEALGQQTQEHGLQAYLDEPLQVQAEEDWEETSDSEEGMPHLLEDSEEETSEEDTLEATQETQVEDIREEVDPQEGLHHRMHCSLNLRC</sequence>
<name>A0A2H3JCP0_WOLCO</name>
<feature type="compositionally biased region" description="Acidic residues" evidence="1">
    <location>
        <begin position="80"/>
        <end position="92"/>
    </location>
</feature>
<feature type="compositionally biased region" description="Acidic residues" evidence="1">
    <location>
        <begin position="118"/>
        <end position="128"/>
    </location>
</feature>